<keyword evidence="1" id="KW-0812">Transmembrane</keyword>
<feature type="transmembrane region" description="Helical" evidence="1">
    <location>
        <begin position="20"/>
        <end position="38"/>
    </location>
</feature>
<gene>
    <name evidence="2" type="ORF">S06H3_38671</name>
</gene>
<comment type="caution">
    <text evidence="2">The sequence shown here is derived from an EMBL/GenBank/DDBJ whole genome shotgun (WGS) entry which is preliminary data.</text>
</comment>
<feature type="transmembrane region" description="Helical" evidence="1">
    <location>
        <begin position="197"/>
        <end position="218"/>
    </location>
</feature>
<sequence length="231" mass="26251">MAKLTEVEEHKLTKEMCLIYWRALIPMYLAFWILDRLISIIYKSSYVPYMHFPPYFPLWANAGVLSMAFGLAWTWFFWKYGIPAWAKALLVIFWIGVVAGFTWLFESSEHILAMHGTTIWSIPVIAIISLAILYGAFVLTTMAKTLVPKLAVILGYIGFFVIIHAIYSPMFHPSWTDSLVGVETVAIPFSQLLTSEFVGPSTSMAFLGVACLIVMGWIHLDTIKWLREVEG</sequence>
<feature type="transmembrane region" description="Helical" evidence="1">
    <location>
        <begin position="85"/>
        <end position="105"/>
    </location>
</feature>
<feature type="transmembrane region" description="Helical" evidence="1">
    <location>
        <begin position="146"/>
        <end position="167"/>
    </location>
</feature>
<accession>X1P7Q3</accession>
<protein>
    <submittedName>
        <fullName evidence="2">Uncharacterized protein</fullName>
    </submittedName>
</protein>
<keyword evidence="1" id="KW-0472">Membrane</keyword>
<name>X1P7Q3_9ZZZZ</name>
<feature type="transmembrane region" description="Helical" evidence="1">
    <location>
        <begin position="58"/>
        <end position="78"/>
    </location>
</feature>
<evidence type="ECO:0000313" key="2">
    <source>
        <dbReference type="EMBL" id="GAI38461.1"/>
    </source>
</evidence>
<keyword evidence="1" id="KW-1133">Transmembrane helix</keyword>
<proteinExistence type="predicted"/>
<evidence type="ECO:0000256" key="1">
    <source>
        <dbReference type="SAM" id="Phobius"/>
    </source>
</evidence>
<organism evidence="2">
    <name type="scientific">marine sediment metagenome</name>
    <dbReference type="NCBI Taxonomy" id="412755"/>
    <lineage>
        <taxon>unclassified sequences</taxon>
        <taxon>metagenomes</taxon>
        <taxon>ecological metagenomes</taxon>
    </lineage>
</organism>
<dbReference type="AlphaFoldDB" id="X1P7Q3"/>
<feature type="transmembrane region" description="Helical" evidence="1">
    <location>
        <begin position="117"/>
        <end position="139"/>
    </location>
</feature>
<reference evidence="2" key="1">
    <citation type="journal article" date="2014" name="Front. Microbiol.">
        <title>High frequency of phylogenetically diverse reductive dehalogenase-homologous genes in deep subseafloor sedimentary metagenomes.</title>
        <authorList>
            <person name="Kawai M."/>
            <person name="Futagami T."/>
            <person name="Toyoda A."/>
            <person name="Takaki Y."/>
            <person name="Nishi S."/>
            <person name="Hori S."/>
            <person name="Arai W."/>
            <person name="Tsubouchi T."/>
            <person name="Morono Y."/>
            <person name="Uchiyama I."/>
            <person name="Ito T."/>
            <person name="Fujiyama A."/>
            <person name="Inagaki F."/>
            <person name="Takami H."/>
        </authorList>
    </citation>
    <scope>NUCLEOTIDE SEQUENCE</scope>
    <source>
        <strain evidence="2">Expedition CK06-06</strain>
    </source>
</reference>
<dbReference type="EMBL" id="BARV01023587">
    <property type="protein sequence ID" value="GAI38461.1"/>
    <property type="molecule type" value="Genomic_DNA"/>
</dbReference>